<proteinExistence type="predicted"/>
<keyword evidence="2" id="KW-0812">Transmembrane</keyword>
<organism evidence="3 4">
    <name type="scientific">Rhizobium phage Palo</name>
    <dbReference type="NCBI Taxonomy" id="2767573"/>
    <lineage>
        <taxon>Viruses</taxon>
        <taxon>Duplodnaviria</taxon>
        <taxon>Heunggongvirae</taxon>
        <taxon>Uroviricota</taxon>
        <taxon>Caudoviricetes</taxon>
        <taxon>Autographivirales</taxon>
        <taxon>Dunnvirinae</taxon>
        <taxon>Palovirus</taxon>
        <taxon>Palovirus palo</taxon>
    </lineage>
</organism>
<reference evidence="3 4" key="1">
    <citation type="submission" date="2020-07" db="EMBL/GenBank/DDBJ databases">
        <title>Complete genome sequence of Rhizobium phaseoli phage Palo.</title>
        <authorList>
            <person name="Nabhani A."/>
            <person name="Rushing L."/>
            <person name="Newkirk H."/>
            <person name="Gonzalez C."/>
            <person name="Young R."/>
            <person name="Liu M."/>
        </authorList>
    </citation>
    <scope>NUCLEOTIDE SEQUENCE [LARGE SCALE GENOMIC DNA]</scope>
</reference>
<gene>
    <name evidence="3" type="ORF">CPT_Palo_017</name>
</gene>
<feature type="region of interest" description="Disordered" evidence="1">
    <location>
        <begin position="62"/>
        <end position="88"/>
    </location>
</feature>
<evidence type="ECO:0000313" key="3">
    <source>
        <dbReference type="EMBL" id="QOE32076.1"/>
    </source>
</evidence>
<feature type="transmembrane region" description="Helical" evidence="2">
    <location>
        <begin position="18"/>
        <end position="36"/>
    </location>
</feature>
<keyword evidence="2" id="KW-0472">Membrane</keyword>
<evidence type="ECO:0000256" key="2">
    <source>
        <dbReference type="SAM" id="Phobius"/>
    </source>
</evidence>
<keyword evidence="4" id="KW-1185">Reference proteome</keyword>
<evidence type="ECO:0000313" key="4">
    <source>
        <dbReference type="Proteomes" id="UP000516590"/>
    </source>
</evidence>
<dbReference type="Proteomes" id="UP000516590">
    <property type="component" value="Segment"/>
</dbReference>
<keyword evidence="2" id="KW-1133">Transmembrane helix</keyword>
<dbReference type="EMBL" id="MT708544">
    <property type="protein sequence ID" value="QOE32076.1"/>
    <property type="molecule type" value="Genomic_DNA"/>
</dbReference>
<evidence type="ECO:0000256" key="1">
    <source>
        <dbReference type="SAM" id="MobiDB-lite"/>
    </source>
</evidence>
<protein>
    <submittedName>
        <fullName evidence="3">I-spanin</fullName>
    </submittedName>
</protein>
<name>A0A7L8G4I4_9CAUD</name>
<accession>A0A7L8G4I4</accession>
<sequence length="88" mass="10070">MMLSMLALMWQGIGGNKLLPYITVALIVMVILVTVYSQGRHSASANEKQKQLSDSLNRLHKEAQDRARIESMSTSAAREQLRKRWKQR</sequence>